<dbReference type="GeneID" id="93497449"/>
<dbReference type="SUPFAM" id="SSF46689">
    <property type="entry name" value="Homeodomain-like"/>
    <property type="match status" value="1"/>
</dbReference>
<dbReference type="EMBL" id="LQPQ01000191">
    <property type="protein sequence ID" value="ORW65988.1"/>
    <property type="molecule type" value="Genomic_DNA"/>
</dbReference>
<dbReference type="Gene3D" id="1.10.10.60">
    <property type="entry name" value="Homeodomain-like"/>
    <property type="match status" value="1"/>
</dbReference>
<dbReference type="Gene3D" id="1.10.357.10">
    <property type="entry name" value="Tetracycline Repressor, domain 2"/>
    <property type="match status" value="1"/>
</dbReference>
<dbReference type="Proteomes" id="UP000193087">
    <property type="component" value="Unassembled WGS sequence"/>
</dbReference>
<feature type="domain" description="HTH tetR-type" evidence="5">
    <location>
        <begin position="1"/>
        <end position="54"/>
    </location>
</feature>
<comment type="caution">
    <text evidence="6">The sequence shown here is derived from an EMBL/GenBank/DDBJ whole genome shotgun (WGS) entry which is preliminary data.</text>
</comment>
<keyword evidence="1" id="KW-0805">Transcription regulation</keyword>
<name>A0A1X2BQT1_9MYCO</name>
<dbReference type="SUPFAM" id="SSF48498">
    <property type="entry name" value="Tetracyclin repressor-like, C-terminal domain"/>
    <property type="match status" value="1"/>
</dbReference>
<dbReference type="Pfam" id="PF16925">
    <property type="entry name" value="TetR_C_13"/>
    <property type="match status" value="1"/>
</dbReference>
<dbReference type="PANTHER" id="PTHR47506:SF6">
    <property type="entry name" value="HTH-TYPE TRANSCRIPTIONAL REPRESSOR NEMR"/>
    <property type="match status" value="1"/>
</dbReference>
<evidence type="ECO:0000313" key="6">
    <source>
        <dbReference type="EMBL" id="ORW65988.1"/>
    </source>
</evidence>
<dbReference type="Pfam" id="PF00440">
    <property type="entry name" value="TetR_N"/>
    <property type="match status" value="1"/>
</dbReference>
<evidence type="ECO:0000256" key="3">
    <source>
        <dbReference type="ARBA" id="ARBA00023163"/>
    </source>
</evidence>
<evidence type="ECO:0000256" key="2">
    <source>
        <dbReference type="ARBA" id="ARBA00023125"/>
    </source>
</evidence>
<evidence type="ECO:0000313" key="7">
    <source>
        <dbReference type="Proteomes" id="UP000193087"/>
    </source>
</evidence>
<feature type="DNA-binding region" description="H-T-H motif" evidence="4">
    <location>
        <begin position="17"/>
        <end position="36"/>
    </location>
</feature>
<dbReference type="GO" id="GO:0003677">
    <property type="term" value="F:DNA binding"/>
    <property type="evidence" value="ECO:0007669"/>
    <property type="project" value="UniProtKB-UniRule"/>
</dbReference>
<keyword evidence="2 4" id="KW-0238">DNA-binding</keyword>
<organism evidence="6 7">
    <name type="scientific">Mycobacterium riyadhense</name>
    <dbReference type="NCBI Taxonomy" id="486698"/>
    <lineage>
        <taxon>Bacteria</taxon>
        <taxon>Bacillati</taxon>
        <taxon>Actinomycetota</taxon>
        <taxon>Actinomycetes</taxon>
        <taxon>Mycobacteriales</taxon>
        <taxon>Mycobacteriaceae</taxon>
        <taxon>Mycobacterium</taxon>
    </lineage>
</organism>
<evidence type="ECO:0000256" key="1">
    <source>
        <dbReference type="ARBA" id="ARBA00023015"/>
    </source>
</evidence>
<proteinExistence type="predicted"/>
<dbReference type="STRING" id="486698.AWC22_02135"/>
<dbReference type="RefSeq" id="WP_085252420.1">
    <property type="nucleotide sequence ID" value="NZ_CAJMWI010000001.1"/>
</dbReference>
<evidence type="ECO:0000256" key="4">
    <source>
        <dbReference type="PROSITE-ProRule" id="PRU00335"/>
    </source>
</evidence>
<sequence length="179" mass="19577">MAAAVDIGSREGLEMLSIGRLADQVEVSKSGLFAHFGSKEELQLATVEAARDIFIREVIEPSAGTDQGLPRLRRVVELWLSYLERDVFPGGCFFQAASLEFDGRDGPVRDRVVEIMGQWLGLLEVLVTQAGLGGAEPKQLAFEINAIGLATNWQRQLLGDRDAVMRGRRAFAHLLGAGR</sequence>
<protein>
    <recommendedName>
        <fullName evidence="5">HTH tetR-type domain-containing protein</fullName>
    </recommendedName>
</protein>
<dbReference type="PANTHER" id="PTHR47506">
    <property type="entry name" value="TRANSCRIPTIONAL REGULATORY PROTEIN"/>
    <property type="match status" value="1"/>
</dbReference>
<dbReference type="PROSITE" id="PS50977">
    <property type="entry name" value="HTH_TETR_2"/>
    <property type="match status" value="1"/>
</dbReference>
<gene>
    <name evidence="6" type="ORF">AWC22_02135</name>
</gene>
<dbReference type="AlphaFoldDB" id="A0A1X2BQT1"/>
<dbReference type="InterPro" id="IPR001647">
    <property type="entry name" value="HTH_TetR"/>
</dbReference>
<dbReference type="InterPro" id="IPR009057">
    <property type="entry name" value="Homeodomain-like_sf"/>
</dbReference>
<dbReference type="OrthoDB" id="326421at2"/>
<dbReference type="InterPro" id="IPR036271">
    <property type="entry name" value="Tet_transcr_reg_TetR-rel_C_sf"/>
</dbReference>
<keyword evidence="3" id="KW-0804">Transcription</keyword>
<reference evidence="6 7" key="1">
    <citation type="submission" date="2016-01" db="EMBL/GenBank/DDBJ databases">
        <title>The new phylogeny of the genus Mycobacterium.</title>
        <authorList>
            <person name="Tarcisio F."/>
            <person name="Conor M."/>
            <person name="Antonella G."/>
            <person name="Elisabetta G."/>
            <person name="Giulia F.S."/>
            <person name="Sara T."/>
            <person name="Anna F."/>
            <person name="Clotilde B."/>
            <person name="Roberto B."/>
            <person name="Veronica D.S."/>
            <person name="Fabio R."/>
            <person name="Monica P."/>
            <person name="Olivier J."/>
            <person name="Enrico T."/>
            <person name="Nicola S."/>
        </authorList>
    </citation>
    <scope>NUCLEOTIDE SEQUENCE [LARGE SCALE GENOMIC DNA]</scope>
    <source>
        <strain evidence="6 7">DSM 45176</strain>
    </source>
</reference>
<evidence type="ECO:0000259" key="5">
    <source>
        <dbReference type="PROSITE" id="PS50977"/>
    </source>
</evidence>
<dbReference type="InterPro" id="IPR011075">
    <property type="entry name" value="TetR_C"/>
</dbReference>
<accession>A0A1X2BQT1</accession>
<keyword evidence="7" id="KW-1185">Reference proteome</keyword>